<dbReference type="EMBL" id="JBBUTH010000007">
    <property type="protein sequence ID" value="MEK8050899.1"/>
    <property type="molecule type" value="Genomic_DNA"/>
</dbReference>
<dbReference type="Pfam" id="PF14337">
    <property type="entry name" value="Abi_alpha"/>
    <property type="match status" value="1"/>
</dbReference>
<dbReference type="RefSeq" id="WP_341410595.1">
    <property type="nucleotide sequence ID" value="NZ_JBBUTH010000007.1"/>
</dbReference>
<name>A0ABU9CJK9_9BURK</name>
<keyword evidence="2" id="KW-1185">Reference proteome</keyword>
<dbReference type="Proteomes" id="UP001365405">
    <property type="component" value="Unassembled WGS sequence"/>
</dbReference>
<accession>A0ABU9CJK9</accession>
<evidence type="ECO:0000313" key="2">
    <source>
        <dbReference type="Proteomes" id="UP001365405"/>
    </source>
</evidence>
<reference evidence="1 2" key="1">
    <citation type="submission" date="2024-04" db="EMBL/GenBank/DDBJ databases">
        <title>Novel species of the genus Ideonella isolated from streams.</title>
        <authorList>
            <person name="Lu H."/>
        </authorList>
    </citation>
    <scope>NUCLEOTIDE SEQUENCE [LARGE SCALE GENOMIC DNA]</scope>
    <source>
        <strain evidence="1 2">DXS22W</strain>
    </source>
</reference>
<protein>
    <submittedName>
        <fullName evidence="1">Abi-alpha family protein</fullName>
    </submittedName>
</protein>
<sequence>MLLPKWRDTLIHIWTKLMANSQEDGGVDIAGFGKIAKAIPPKVYERTADALVQAFTQLTAPITATTAGLGKYLAQKFDNMVEAEKAIATFTVEKAVNRAMVRLHREGRQLLPPPATKPLVRSIEEASRETDPLLHEMWANLIASQLTSEDAHPHFVELLSHFSSSEARILLDVHPLEDVGENNGGYISMGDFDFEAWVPKSGAEPRPWTISCALLYDLRLVAGLVPSGSEEARTTILYRTRLGTAFLKAVTQPPD</sequence>
<dbReference type="InterPro" id="IPR025506">
    <property type="entry name" value="Abi_alpha"/>
</dbReference>
<proteinExistence type="predicted"/>
<evidence type="ECO:0000313" key="1">
    <source>
        <dbReference type="EMBL" id="MEK8050899.1"/>
    </source>
</evidence>
<comment type="caution">
    <text evidence="1">The sequence shown here is derived from an EMBL/GenBank/DDBJ whole genome shotgun (WGS) entry which is preliminary data.</text>
</comment>
<organism evidence="1 2">
    <name type="scientific">Pseudaquabacterium inlustre</name>
    <dbReference type="NCBI Taxonomy" id="2984192"/>
    <lineage>
        <taxon>Bacteria</taxon>
        <taxon>Pseudomonadati</taxon>
        <taxon>Pseudomonadota</taxon>
        <taxon>Betaproteobacteria</taxon>
        <taxon>Burkholderiales</taxon>
        <taxon>Sphaerotilaceae</taxon>
        <taxon>Pseudaquabacterium</taxon>
    </lineage>
</organism>
<gene>
    <name evidence="1" type="ORF">AACH10_11685</name>
</gene>